<dbReference type="InterPro" id="IPR029063">
    <property type="entry name" value="SAM-dependent_MTases_sf"/>
</dbReference>
<protein>
    <recommendedName>
        <fullName evidence="4">Methyltransferase FkbM domain-containing protein</fullName>
    </recommendedName>
</protein>
<keyword evidence="1" id="KW-1133">Transmembrane helix</keyword>
<dbReference type="EMBL" id="CAJNYD010004815">
    <property type="protein sequence ID" value="CAF3638676.1"/>
    <property type="molecule type" value="Genomic_DNA"/>
</dbReference>
<evidence type="ECO:0000313" key="2">
    <source>
        <dbReference type="EMBL" id="CAF3638676.1"/>
    </source>
</evidence>
<evidence type="ECO:0000313" key="3">
    <source>
        <dbReference type="Proteomes" id="UP000663833"/>
    </source>
</evidence>
<proteinExistence type="predicted"/>
<sequence length="348" mass="40547">MTATETRAQESKRMSLPLLDYDYGYDSTKIKTAHLSSARTISIILNIILSITICLFSFSLIHFLTTRDLRVNASEHQLLVAQQFQKVADLSTTRCYYDYDCYSNNMALYQKNKTRRFFYIDLGCFDGHDINLFLHFHESHIAKLGKLFIIAFEPDPINFSACKSTQDLYPFLGGVTKKLAAWIENGQVRYATEKGQRSKIDQNSASFVPSVDFSEWLKMNVHADDYVYVKFTVEGVEIPILEKLVHDETVALIDHMEIEWHDELAADFEPRRISLECMFDNFGMDFLYMINPVDLKHAYNMNETFDTVPKDRGWKLKDSLLRFYYTARKEVPELIKEGLKPKDKNLFY</sequence>
<gene>
    <name evidence="2" type="ORF">LUA448_LOCUS32324</name>
</gene>
<comment type="caution">
    <text evidence="2">The sequence shown here is derived from an EMBL/GenBank/DDBJ whole genome shotgun (WGS) entry which is preliminary data.</text>
</comment>
<feature type="transmembrane region" description="Helical" evidence="1">
    <location>
        <begin position="43"/>
        <end position="64"/>
    </location>
</feature>
<organism evidence="2 3">
    <name type="scientific">Rotaria socialis</name>
    <dbReference type="NCBI Taxonomy" id="392032"/>
    <lineage>
        <taxon>Eukaryota</taxon>
        <taxon>Metazoa</taxon>
        <taxon>Spiralia</taxon>
        <taxon>Gnathifera</taxon>
        <taxon>Rotifera</taxon>
        <taxon>Eurotatoria</taxon>
        <taxon>Bdelloidea</taxon>
        <taxon>Philodinida</taxon>
        <taxon>Philodinidae</taxon>
        <taxon>Rotaria</taxon>
    </lineage>
</organism>
<dbReference type="SUPFAM" id="SSF53335">
    <property type="entry name" value="S-adenosyl-L-methionine-dependent methyltransferases"/>
    <property type="match status" value="1"/>
</dbReference>
<keyword evidence="1" id="KW-0812">Transmembrane</keyword>
<accession>A0A818QG97</accession>
<dbReference type="Gene3D" id="3.40.50.150">
    <property type="entry name" value="Vaccinia Virus protein VP39"/>
    <property type="match status" value="1"/>
</dbReference>
<reference evidence="2" key="1">
    <citation type="submission" date="2021-02" db="EMBL/GenBank/DDBJ databases">
        <authorList>
            <person name="Nowell W R."/>
        </authorList>
    </citation>
    <scope>NUCLEOTIDE SEQUENCE</scope>
</reference>
<name>A0A818QG97_9BILA</name>
<dbReference type="Proteomes" id="UP000663833">
    <property type="component" value="Unassembled WGS sequence"/>
</dbReference>
<dbReference type="AlphaFoldDB" id="A0A818QG97"/>
<evidence type="ECO:0008006" key="4">
    <source>
        <dbReference type="Google" id="ProtNLM"/>
    </source>
</evidence>
<evidence type="ECO:0000256" key="1">
    <source>
        <dbReference type="SAM" id="Phobius"/>
    </source>
</evidence>
<keyword evidence="1" id="KW-0472">Membrane</keyword>